<dbReference type="EMBL" id="CP018145">
    <property type="protein sequence ID" value="ASJ54185.1"/>
    <property type="molecule type" value="Genomic_DNA"/>
</dbReference>
<evidence type="ECO:0000256" key="1">
    <source>
        <dbReference type="SAM" id="MobiDB-lite"/>
    </source>
</evidence>
<dbReference type="Proteomes" id="UP000197781">
    <property type="component" value="Chromosome"/>
</dbReference>
<proteinExistence type="predicted"/>
<accession>A0A220MGS8</accession>
<feature type="signal peptide" evidence="2">
    <location>
        <begin position="1"/>
        <end position="23"/>
    </location>
</feature>
<gene>
    <name evidence="3" type="ORF">BP422_11890</name>
</gene>
<dbReference type="KEGG" id="bfm:BP422_11890"/>
<dbReference type="AlphaFoldDB" id="A0A220MGS8"/>
<feature type="chain" id="PRO_5012894564" description="MYXO-CTERM domain-containing protein" evidence="2">
    <location>
        <begin position="24"/>
        <end position="103"/>
    </location>
</feature>
<feature type="compositionally biased region" description="Low complexity" evidence="1">
    <location>
        <begin position="36"/>
        <end position="46"/>
    </location>
</feature>
<evidence type="ECO:0000313" key="4">
    <source>
        <dbReference type="Proteomes" id="UP000197781"/>
    </source>
</evidence>
<keyword evidence="2" id="KW-0732">Signal</keyword>
<feature type="region of interest" description="Disordered" evidence="1">
    <location>
        <begin position="32"/>
        <end position="52"/>
    </location>
</feature>
<evidence type="ECO:0000313" key="3">
    <source>
        <dbReference type="EMBL" id="ASJ54185.1"/>
    </source>
</evidence>
<evidence type="ECO:0008006" key="5">
    <source>
        <dbReference type="Google" id="ProtNLM"/>
    </source>
</evidence>
<name>A0A220MGS8_9BACL</name>
<organism evidence="3 4">
    <name type="scientific">Brevibacillus formosus</name>
    <dbReference type="NCBI Taxonomy" id="54913"/>
    <lineage>
        <taxon>Bacteria</taxon>
        <taxon>Bacillati</taxon>
        <taxon>Bacillota</taxon>
        <taxon>Bacilli</taxon>
        <taxon>Bacillales</taxon>
        <taxon>Paenibacillaceae</taxon>
        <taxon>Brevibacillus</taxon>
    </lineage>
</organism>
<sequence length="103" mass="10739">MKKLNVIMLALMLTVTMSLTAFAEAGGTIGAGNTGGTNTQNNMTGNTGVGVTGNGAPANTGINNNMYRTTAVDNDSDWEWIGLLGLVGLVGLRGRNRERNPQK</sequence>
<dbReference type="NCBIfam" id="NF041742">
    <property type="entry name" value="WGxxGxxG_fam"/>
    <property type="match status" value="1"/>
</dbReference>
<evidence type="ECO:0000256" key="2">
    <source>
        <dbReference type="SAM" id="SignalP"/>
    </source>
</evidence>
<dbReference type="NCBIfam" id="NF038039">
    <property type="entry name" value="WGxxGxxG-CTERM"/>
    <property type="match status" value="1"/>
</dbReference>
<protein>
    <recommendedName>
        <fullName evidence="5">MYXO-CTERM domain-containing protein</fullName>
    </recommendedName>
</protein>
<dbReference type="RefSeq" id="WP_088907969.1">
    <property type="nucleotide sequence ID" value="NZ_CP018145.1"/>
</dbReference>
<reference evidence="3 4" key="1">
    <citation type="submission" date="2016-11" db="EMBL/GenBank/DDBJ databases">
        <authorList>
            <person name="Jaros S."/>
            <person name="Januszkiewicz K."/>
            <person name="Wedrychowicz H."/>
        </authorList>
    </citation>
    <scope>NUCLEOTIDE SEQUENCE [LARGE SCALE GENOMIC DNA]</scope>
    <source>
        <strain evidence="3 4">NF2</strain>
    </source>
</reference>